<keyword evidence="1" id="KW-1133">Transmembrane helix</keyword>
<comment type="caution">
    <text evidence="4">The sequence shown here is derived from an EMBL/GenBank/DDBJ whole genome shotgun (WGS) entry which is preliminary data.</text>
</comment>
<dbReference type="Proteomes" id="UP000182002">
    <property type="component" value="Unassembled WGS sequence"/>
</dbReference>
<dbReference type="PANTHER" id="PTHR45947">
    <property type="entry name" value="SULFOQUINOVOSYL TRANSFERASE SQD2"/>
    <property type="match status" value="1"/>
</dbReference>
<sequence>MSKLKIIIATGIFPPALGGPATFAKNLYDGLKGKGHGIKVITFCKERAERGENIVCVPASNLIFLRYFYFFLYLWKLSKGADIIYAFDLISVGLPCALIKLFRKKIKLVYRVGGDFQWEAALQRGYFDNTLWKYWEEKRFGFYEKMVLRMTNFSLKKADFIIFNANLIKDVFLKYRGVPEIKSGVIKNFSPEANEILADLNQKQGGLIKIIFIGRLIAMKNLIRLLRAFQELICREPLKKKWRMELAGEGPEESRIKEYVAENGLSDYVAIRPKMSRSEVLKKIANSQIIANVSLTEVNAHFVTEALSLSKPIILTKESEQFYTGQKNELIYYVDPLDIDDIAEKILLAEKTISAETPPEKIQIHDFTWPAERVVKEHEVVFNRLLAQ</sequence>
<dbReference type="GO" id="GO:0016758">
    <property type="term" value="F:hexosyltransferase activity"/>
    <property type="evidence" value="ECO:0007669"/>
    <property type="project" value="TreeGrafter"/>
</dbReference>
<evidence type="ECO:0000256" key="1">
    <source>
        <dbReference type="SAM" id="Phobius"/>
    </source>
</evidence>
<dbReference type="AlphaFoldDB" id="A0A1F8DKX1"/>
<dbReference type="Gene3D" id="3.40.50.2000">
    <property type="entry name" value="Glycogen Phosphorylase B"/>
    <property type="match status" value="2"/>
</dbReference>
<name>A0A1F8DKX1_9BACT</name>
<organism evidence="4 5">
    <name type="scientific">Candidatus Wolfebacteria bacterium RBG_13_41_7</name>
    <dbReference type="NCBI Taxonomy" id="1802554"/>
    <lineage>
        <taxon>Bacteria</taxon>
        <taxon>Candidatus Wolfeibacteriota</taxon>
    </lineage>
</organism>
<feature type="domain" description="Glycosyltransferase subfamily 4-like N-terminal" evidence="3">
    <location>
        <begin position="18"/>
        <end position="188"/>
    </location>
</feature>
<evidence type="ECO:0000313" key="4">
    <source>
        <dbReference type="EMBL" id="OGM89066.1"/>
    </source>
</evidence>
<dbReference type="Pfam" id="PF13439">
    <property type="entry name" value="Glyco_transf_4"/>
    <property type="match status" value="1"/>
</dbReference>
<evidence type="ECO:0000259" key="3">
    <source>
        <dbReference type="Pfam" id="PF13439"/>
    </source>
</evidence>
<dbReference type="InterPro" id="IPR050194">
    <property type="entry name" value="Glycosyltransferase_grp1"/>
</dbReference>
<dbReference type="EMBL" id="MGIO01000036">
    <property type="protein sequence ID" value="OGM89066.1"/>
    <property type="molecule type" value="Genomic_DNA"/>
</dbReference>
<dbReference type="PANTHER" id="PTHR45947:SF3">
    <property type="entry name" value="SULFOQUINOVOSYL TRANSFERASE SQD2"/>
    <property type="match status" value="1"/>
</dbReference>
<evidence type="ECO:0000259" key="2">
    <source>
        <dbReference type="Pfam" id="PF00534"/>
    </source>
</evidence>
<dbReference type="InterPro" id="IPR028098">
    <property type="entry name" value="Glyco_trans_4-like_N"/>
</dbReference>
<dbReference type="InterPro" id="IPR001296">
    <property type="entry name" value="Glyco_trans_1"/>
</dbReference>
<dbReference type="CDD" id="cd03801">
    <property type="entry name" value="GT4_PimA-like"/>
    <property type="match status" value="1"/>
</dbReference>
<gene>
    <name evidence="4" type="ORF">A3J77_00855</name>
</gene>
<evidence type="ECO:0008006" key="6">
    <source>
        <dbReference type="Google" id="ProtNLM"/>
    </source>
</evidence>
<dbReference type="Pfam" id="PF00534">
    <property type="entry name" value="Glycos_transf_1"/>
    <property type="match status" value="1"/>
</dbReference>
<accession>A0A1F8DKX1</accession>
<evidence type="ECO:0000313" key="5">
    <source>
        <dbReference type="Proteomes" id="UP000182002"/>
    </source>
</evidence>
<keyword evidence="1" id="KW-0812">Transmembrane</keyword>
<keyword evidence="1" id="KW-0472">Membrane</keyword>
<reference evidence="4 5" key="1">
    <citation type="journal article" date="2016" name="Nat. Commun.">
        <title>Thousands of microbial genomes shed light on interconnected biogeochemical processes in an aquifer system.</title>
        <authorList>
            <person name="Anantharaman K."/>
            <person name="Brown C.T."/>
            <person name="Hug L.A."/>
            <person name="Sharon I."/>
            <person name="Castelle C.J."/>
            <person name="Probst A.J."/>
            <person name="Thomas B.C."/>
            <person name="Singh A."/>
            <person name="Wilkins M.J."/>
            <person name="Karaoz U."/>
            <person name="Brodie E.L."/>
            <person name="Williams K.H."/>
            <person name="Hubbard S.S."/>
            <person name="Banfield J.F."/>
        </authorList>
    </citation>
    <scope>NUCLEOTIDE SEQUENCE [LARGE SCALE GENOMIC DNA]</scope>
</reference>
<protein>
    <recommendedName>
        <fullName evidence="6">Glycosyl transferase family 1 domain-containing protein</fullName>
    </recommendedName>
</protein>
<dbReference type="SUPFAM" id="SSF53756">
    <property type="entry name" value="UDP-Glycosyltransferase/glycogen phosphorylase"/>
    <property type="match status" value="1"/>
</dbReference>
<feature type="domain" description="Glycosyl transferase family 1" evidence="2">
    <location>
        <begin position="203"/>
        <end position="350"/>
    </location>
</feature>
<proteinExistence type="predicted"/>
<feature type="transmembrane region" description="Helical" evidence="1">
    <location>
        <begin position="83"/>
        <end position="102"/>
    </location>
</feature>